<dbReference type="Pfam" id="PF08541">
    <property type="entry name" value="ACP_syn_III_C"/>
    <property type="match status" value="1"/>
</dbReference>
<keyword evidence="4 9" id="KW-0808">Transferase</keyword>
<evidence type="ECO:0000259" key="11">
    <source>
        <dbReference type="Pfam" id="PF08545"/>
    </source>
</evidence>
<evidence type="ECO:0000256" key="6">
    <source>
        <dbReference type="ARBA" id="ARBA00023098"/>
    </source>
</evidence>
<evidence type="ECO:0000313" key="12">
    <source>
        <dbReference type="EMBL" id="GES40683.1"/>
    </source>
</evidence>
<comment type="subunit">
    <text evidence="9">Homodimer.</text>
</comment>
<keyword evidence="9" id="KW-0511">Multifunctional enzyme</keyword>
<dbReference type="HAMAP" id="MF_01815">
    <property type="entry name" value="FabH"/>
    <property type="match status" value="1"/>
</dbReference>
<proteinExistence type="inferred from homology"/>
<feature type="region of interest" description="ACP-binding" evidence="9">
    <location>
        <begin position="265"/>
        <end position="269"/>
    </location>
</feature>
<dbReference type="Pfam" id="PF08545">
    <property type="entry name" value="ACP_syn_III"/>
    <property type="match status" value="1"/>
</dbReference>
<feature type="active site" evidence="9">
    <location>
        <position position="122"/>
    </location>
</feature>
<keyword evidence="6 9" id="KW-0443">Lipid metabolism</keyword>
<evidence type="ECO:0000256" key="3">
    <source>
        <dbReference type="ARBA" id="ARBA00022516"/>
    </source>
</evidence>
<gene>
    <name evidence="9" type="primary">fabH</name>
    <name evidence="12" type="ORF">RAJCM14343_5978</name>
</gene>
<dbReference type="GO" id="GO:0033818">
    <property type="term" value="F:beta-ketoacyl-acyl-carrier-protein synthase III activity"/>
    <property type="evidence" value="ECO:0007669"/>
    <property type="project" value="UniProtKB-EC"/>
</dbReference>
<reference evidence="12 13" key="1">
    <citation type="journal article" date="2018" name="Biodegradation">
        <title>1,4-Dioxane degradation characteristics of Rhodococcus aetherivorans JCM 14343.</title>
        <authorList>
            <person name="Inoue D."/>
            <person name="Tsunoda T."/>
            <person name="Yamamoto N."/>
            <person name="Ike M."/>
            <person name="Sei K."/>
        </authorList>
    </citation>
    <scope>NUCLEOTIDE SEQUENCE [LARGE SCALE GENOMIC DNA]</scope>
    <source>
        <strain evidence="12 13">JCM 14343</strain>
    </source>
</reference>
<keyword evidence="7 9" id="KW-0275">Fatty acid biosynthesis</keyword>
<sequence length="354" mass="36443">MTTAAGDRDRGTRAAVIAGIGGYVPGEAIPNTAFEHRLDTSDEWIRQRTGIGFRHFVSAGTATSDLAVAASRRALASAGEHAVDMVILATTTPDHPCPATAPSVASRLGLGPVPAFDVAAVCSGFLYALMLAESTIRSGGAERVLVVGADSFSTILDPGDRNTAVIFGDGAGAMVLRAGNRDEDGAVLATHLGSDGGQADLIMVPGGGSRERTSESASTGWNRYFTMQGKRVFEAAVAAMSESAASVMGRVGWTPAAVDRLVAHQANLRILRSVSYRLGLPAERALVHLDRVGNTSAASIPLALADAAQRIGAGERMILTAFGGGTTWGAAAVTWPHLVSSHSHTGAQDDSLVS</sequence>
<comment type="caution">
    <text evidence="12">The sequence shown here is derived from an EMBL/GenBank/DDBJ whole genome shotgun (WGS) entry which is preliminary data.</text>
</comment>
<evidence type="ECO:0000256" key="4">
    <source>
        <dbReference type="ARBA" id="ARBA00022679"/>
    </source>
</evidence>
<evidence type="ECO:0000256" key="8">
    <source>
        <dbReference type="ARBA" id="ARBA00023315"/>
    </source>
</evidence>
<dbReference type="EC" id="2.3.1.180" evidence="9"/>
<dbReference type="InterPro" id="IPR016039">
    <property type="entry name" value="Thiolase-like"/>
</dbReference>
<dbReference type="PANTHER" id="PTHR34069">
    <property type="entry name" value="3-OXOACYL-[ACYL-CARRIER-PROTEIN] SYNTHASE 3"/>
    <property type="match status" value="1"/>
</dbReference>
<evidence type="ECO:0000313" key="13">
    <source>
        <dbReference type="Proteomes" id="UP000325466"/>
    </source>
</evidence>
<feature type="active site" evidence="9">
    <location>
        <position position="264"/>
    </location>
</feature>
<comment type="similarity">
    <text evidence="1 9">Belongs to the thiolase-like superfamily. FabH family.</text>
</comment>
<feature type="domain" description="Beta-ketoacyl-[acyl-carrier-protein] synthase III N-terminal" evidence="11">
    <location>
        <begin position="116"/>
        <end position="196"/>
    </location>
</feature>
<dbReference type="EMBL" id="BLAH01000255">
    <property type="protein sequence ID" value="GES40683.1"/>
    <property type="molecule type" value="Genomic_DNA"/>
</dbReference>
<protein>
    <recommendedName>
        <fullName evidence="9">Beta-ketoacyl-[acyl-carrier-protein] synthase III</fullName>
        <shortName evidence="9">Beta-ketoacyl-ACP synthase III</shortName>
        <shortName evidence="9">KAS III</shortName>
        <ecNumber evidence="9">2.3.1.180</ecNumber>
    </recommendedName>
    <alternativeName>
        <fullName evidence="9">3-oxoacyl-[acyl-carrier-protein] synthase 3</fullName>
    </alternativeName>
    <alternativeName>
        <fullName evidence="9">3-oxoacyl-[acyl-carrier-protein] synthase III</fullName>
    </alternativeName>
</protein>
<dbReference type="NCBIfam" id="NF006829">
    <property type="entry name" value="PRK09352.1"/>
    <property type="match status" value="1"/>
</dbReference>
<dbReference type="CDD" id="cd00830">
    <property type="entry name" value="KAS_III"/>
    <property type="match status" value="1"/>
</dbReference>
<comment type="pathway">
    <text evidence="9">Lipid metabolism; fatty acid biosynthesis.</text>
</comment>
<feature type="domain" description="Beta-ketoacyl-[acyl-carrier-protein] synthase III C-terminal" evidence="10">
    <location>
        <begin position="251"/>
        <end position="335"/>
    </location>
</feature>
<dbReference type="RefSeq" id="WP_043801808.1">
    <property type="nucleotide sequence ID" value="NZ_BAAAYP010000004.1"/>
</dbReference>
<dbReference type="InterPro" id="IPR013747">
    <property type="entry name" value="ACP_syn_III_C"/>
</dbReference>
<dbReference type="PANTHER" id="PTHR34069:SF2">
    <property type="entry name" value="BETA-KETOACYL-[ACYL-CARRIER-PROTEIN] SYNTHASE III"/>
    <property type="match status" value="1"/>
</dbReference>
<dbReference type="InterPro" id="IPR004655">
    <property type="entry name" value="FabH"/>
</dbReference>
<evidence type="ECO:0000256" key="9">
    <source>
        <dbReference type="HAMAP-Rule" id="MF_01815"/>
    </source>
</evidence>
<comment type="catalytic activity">
    <reaction evidence="9">
        <text>malonyl-[ACP] + acetyl-CoA + H(+) = 3-oxobutanoyl-[ACP] + CO2 + CoA</text>
        <dbReference type="Rhea" id="RHEA:12080"/>
        <dbReference type="Rhea" id="RHEA-COMP:9623"/>
        <dbReference type="Rhea" id="RHEA-COMP:9625"/>
        <dbReference type="ChEBI" id="CHEBI:15378"/>
        <dbReference type="ChEBI" id="CHEBI:16526"/>
        <dbReference type="ChEBI" id="CHEBI:57287"/>
        <dbReference type="ChEBI" id="CHEBI:57288"/>
        <dbReference type="ChEBI" id="CHEBI:78449"/>
        <dbReference type="ChEBI" id="CHEBI:78450"/>
        <dbReference type="EC" id="2.3.1.180"/>
    </reaction>
</comment>
<dbReference type="SUPFAM" id="SSF53901">
    <property type="entry name" value="Thiolase-like"/>
    <property type="match status" value="1"/>
</dbReference>
<name>A0ABQ0YVP6_9NOCA</name>
<dbReference type="Proteomes" id="UP000325466">
    <property type="component" value="Unassembled WGS sequence"/>
</dbReference>
<comment type="subcellular location">
    <subcellularLocation>
        <location evidence="9">Cytoplasm</location>
    </subcellularLocation>
</comment>
<dbReference type="Gene3D" id="3.40.47.10">
    <property type="match status" value="1"/>
</dbReference>
<feature type="active site" evidence="9">
    <location>
        <position position="294"/>
    </location>
</feature>
<comment type="function">
    <text evidence="9">Catalyzes the condensation reaction of fatty acid synthesis by the addition to an acyl acceptor of two carbons from malonyl-ACP. Catalyzes the first condensation reaction which initiates fatty acid synthesis and may therefore play a role in governing the total rate of fatty acid production. Possesses both acetoacetyl-ACP synthase and acetyl transacylase activities. Its substrate specificity determines the biosynthesis of branched-chain and/or straight-chain of fatty acids.</text>
</comment>
<comment type="domain">
    <text evidence="9">The last Arg residue of the ACP-binding site is essential for the weak association between ACP/AcpP and FabH.</text>
</comment>
<evidence type="ECO:0000259" key="10">
    <source>
        <dbReference type="Pfam" id="PF08541"/>
    </source>
</evidence>
<accession>A0ABQ0YVP6</accession>
<keyword evidence="8 9" id="KW-0012">Acyltransferase</keyword>
<dbReference type="NCBIfam" id="TIGR00747">
    <property type="entry name" value="fabH"/>
    <property type="match status" value="1"/>
</dbReference>
<evidence type="ECO:0000256" key="1">
    <source>
        <dbReference type="ARBA" id="ARBA00008642"/>
    </source>
</evidence>
<evidence type="ECO:0000256" key="7">
    <source>
        <dbReference type="ARBA" id="ARBA00023160"/>
    </source>
</evidence>
<keyword evidence="2 9" id="KW-0963">Cytoplasm</keyword>
<keyword evidence="3 9" id="KW-0444">Lipid biosynthesis</keyword>
<evidence type="ECO:0000256" key="5">
    <source>
        <dbReference type="ARBA" id="ARBA00022832"/>
    </source>
</evidence>
<keyword evidence="13" id="KW-1185">Reference proteome</keyword>
<keyword evidence="5 9" id="KW-0276">Fatty acid metabolism</keyword>
<evidence type="ECO:0000256" key="2">
    <source>
        <dbReference type="ARBA" id="ARBA00022490"/>
    </source>
</evidence>
<organism evidence="12 13">
    <name type="scientific">Rhodococcus aetherivorans</name>
    <dbReference type="NCBI Taxonomy" id="191292"/>
    <lineage>
        <taxon>Bacteria</taxon>
        <taxon>Bacillati</taxon>
        <taxon>Actinomycetota</taxon>
        <taxon>Actinomycetes</taxon>
        <taxon>Mycobacteriales</taxon>
        <taxon>Nocardiaceae</taxon>
        <taxon>Rhodococcus</taxon>
    </lineage>
</organism>
<dbReference type="InterPro" id="IPR013751">
    <property type="entry name" value="ACP_syn_III_N"/>
</dbReference>